<keyword evidence="2" id="KW-1185">Reference proteome</keyword>
<accession>A0ABS6E709</accession>
<dbReference type="RefSeq" id="WP_216519989.1">
    <property type="nucleotide sequence ID" value="NZ_JAHLPM010000009.1"/>
</dbReference>
<sequence>MEWINKESSHYIFHYKKSSLANKDIDKIIELQESCYKYICNILRVKTNIKINYFLCSTPGEVGEIYGDNEPANGFARMPDI</sequence>
<evidence type="ECO:0000313" key="1">
    <source>
        <dbReference type="EMBL" id="MBU5438697.1"/>
    </source>
</evidence>
<gene>
    <name evidence="1" type="ORF">KQI42_11785</name>
</gene>
<comment type="caution">
    <text evidence="1">The sequence shown here is derived from an EMBL/GenBank/DDBJ whole genome shotgun (WGS) entry which is preliminary data.</text>
</comment>
<dbReference type="EMBL" id="JAHLPM010000009">
    <property type="protein sequence ID" value="MBU5438697.1"/>
    <property type="molecule type" value="Genomic_DNA"/>
</dbReference>
<name>A0ABS6E709_9FIRM</name>
<organism evidence="1 2">
    <name type="scientific">Tissierella simiarum</name>
    <dbReference type="NCBI Taxonomy" id="2841534"/>
    <lineage>
        <taxon>Bacteria</taxon>
        <taxon>Bacillati</taxon>
        <taxon>Bacillota</taxon>
        <taxon>Tissierellia</taxon>
        <taxon>Tissierellales</taxon>
        <taxon>Tissierellaceae</taxon>
        <taxon>Tissierella</taxon>
    </lineage>
</organism>
<dbReference type="Proteomes" id="UP000749471">
    <property type="component" value="Unassembled WGS sequence"/>
</dbReference>
<reference evidence="1 2" key="1">
    <citation type="submission" date="2021-06" db="EMBL/GenBank/DDBJ databases">
        <authorList>
            <person name="Sun Q."/>
            <person name="Li D."/>
        </authorList>
    </citation>
    <scope>NUCLEOTIDE SEQUENCE [LARGE SCALE GENOMIC DNA]</scope>
    <source>
        <strain evidence="1 2">MSJ-40</strain>
    </source>
</reference>
<proteinExistence type="predicted"/>
<evidence type="ECO:0000313" key="2">
    <source>
        <dbReference type="Proteomes" id="UP000749471"/>
    </source>
</evidence>
<protein>
    <submittedName>
        <fullName evidence="1">Uncharacterized protein</fullName>
    </submittedName>
</protein>